<dbReference type="RefSeq" id="WP_067258967.1">
    <property type="nucleotide sequence ID" value="NZ_LWMW01000088.1"/>
</dbReference>
<reference evidence="2 3" key="1">
    <citation type="submission" date="2016-04" db="EMBL/GenBank/DDBJ databases">
        <title>Genome sequence of Methanobrevibacter cuticularis DSM 11139.</title>
        <authorList>
            <person name="Poehlein A."/>
            <person name="Seedorf H."/>
            <person name="Daniel R."/>
        </authorList>
    </citation>
    <scope>NUCLEOTIDE SEQUENCE [LARGE SCALE GENOMIC DNA]</scope>
    <source>
        <strain evidence="2 3">DSM 11139</strain>
    </source>
</reference>
<dbReference type="STRING" id="47311.MBCUT_07010"/>
<keyword evidence="1" id="KW-1133">Transmembrane helix</keyword>
<name>A0A166EHL5_9EURY</name>
<dbReference type="AlphaFoldDB" id="A0A166EHL5"/>
<evidence type="ECO:0000256" key="1">
    <source>
        <dbReference type="SAM" id="Phobius"/>
    </source>
</evidence>
<feature type="transmembrane region" description="Helical" evidence="1">
    <location>
        <begin position="47"/>
        <end position="63"/>
    </location>
</feature>
<dbReference type="PATRIC" id="fig|47311.3.peg.780"/>
<keyword evidence="3" id="KW-1185">Reference proteome</keyword>
<dbReference type="Proteomes" id="UP000077275">
    <property type="component" value="Unassembled WGS sequence"/>
</dbReference>
<comment type="caution">
    <text evidence="2">The sequence shown here is derived from an EMBL/GenBank/DDBJ whole genome shotgun (WGS) entry which is preliminary data.</text>
</comment>
<sequence length="113" mass="13474">MVEKTMKQYELEFKRLINKYNILLDILYALILIFVGLGVLLSFDLKFILFTIAVILVVLTFVIKQSKEDKERRFSVRFLAERVVKNDKDLENMDTTLEKINKKLNELLEKCKW</sequence>
<proteinExistence type="predicted"/>
<evidence type="ECO:0000313" key="2">
    <source>
        <dbReference type="EMBL" id="KZX16663.1"/>
    </source>
</evidence>
<accession>A0A166EHL5</accession>
<protein>
    <submittedName>
        <fullName evidence="2">Uncharacterized protein</fullName>
    </submittedName>
</protein>
<evidence type="ECO:0000313" key="3">
    <source>
        <dbReference type="Proteomes" id="UP000077275"/>
    </source>
</evidence>
<gene>
    <name evidence="2" type="ORF">MBCUT_07010</name>
</gene>
<feature type="transmembrane region" description="Helical" evidence="1">
    <location>
        <begin position="20"/>
        <end position="41"/>
    </location>
</feature>
<keyword evidence="1" id="KW-0472">Membrane</keyword>
<keyword evidence="1" id="KW-0812">Transmembrane</keyword>
<dbReference type="EMBL" id="LWMW01000088">
    <property type="protein sequence ID" value="KZX16663.1"/>
    <property type="molecule type" value="Genomic_DNA"/>
</dbReference>
<organism evidence="2 3">
    <name type="scientific">Methanobrevibacter cuticularis</name>
    <dbReference type="NCBI Taxonomy" id="47311"/>
    <lineage>
        <taxon>Archaea</taxon>
        <taxon>Methanobacteriati</taxon>
        <taxon>Methanobacteriota</taxon>
        <taxon>Methanomada group</taxon>
        <taxon>Methanobacteria</taxon>
        <taxon>Methanobacteriales</taxon>
        <taxon>Methanobacteriaceae</taxon>
        <taxon>Methanobrevibacter</taxon>
    </lineage>
</organism>